<accession>G0LMI9</accession>
<dbReference type="HOGENOM" id="CLU_2217013_0_0_2"/>
<dbReference type="GeneID" id="12448377"/>
<evidence type="ECO:0000313" key="1">
    <source>
        <dbReference type="EMBL" id="CCC41309.1"/>
    </source>
</evidence>
<reference evidence="1 2" key="1">
    <citation type="journal article" date="2011" name="PLoS ONE">
        <title>Haloquadratum walsbyi: limited diversity in a global pond.</title>
        <authorList>
            <person name="Dyall-Smith M."/>
            <person name="Pfeiffer F."/>
            <person name="Klee K."/>
            <person name="Palm P."/>
            <person name="Gross K."/>
            <person name="Schuster S.C."/>
            <person name="Rampp M."/>
            <person name="Oesterhelt D."/>
        </authorList>
    </citation>
    <scope>NUCLEOTIDE SEQUENCE [LARGE SCALE GENOMIC DNA]</scope>
    <source>
        <strain evidence="2">DSM 16854 / JCM 12705 / C23</strain>
    </source>
</reference>
<name>G0LMI9_HALWC</name>
<organism evidence="1 2">
    <name type="scientific">Haloquadratum walsbyi (strain DSM 16854 / JCM 12705 / C23)</name>
    <dbReference type="NCBI Taxonomy" id="768065"/>
    <lineage>
        <taxon>Archaea</taxon>
        <taxon>Methanobacteriati</taxon>
        <taxon>Methanobacteriota</taxon>
        <taxon>Stenosarchaea group</taxon>
        <taxon>Halobacteria</taxon>
        <taxon>Halobacteriales</taxon>
        <taxon>Haloferacaceae</taxon>
        <taxon>Haloquadratum</taxon>
    </lineage>
</organism>
<dbReference type="EMBL" id="FR746099">
    <property type="protein sequence ID" value="CCC41309.1"/>
    <property type="molecule type" value="Genomic_DNA"/>
</dbReference>
<sequence>MVTIASAEEFGTTESAPADIDSTMVSHVTESLDAEIMTLDMYEGATSGQLYVAATDGYECVTVDSTGLSVTHIETPTESLTELFRIEPDPGETISDAVDTLSFAGD</sequence>
<evidence type="ECO:0000313" key="2">
    <source>
        <dbReference type="Proteomes" id="UP000007954"/>
    </source>
</evidence>
<proteinExistence type="predicted"/>
<dbReference type="RefSeq" id="WP_014556713.1">
    <property type="nucleotide sequence ID" value="NC_017459.1"/>
</dbReference>
<dbReference type="Proteomes" id="UP000007954">
    <property type="component" value="Chromosome"/>
</dbReference>
<dbReference type="KEGG" id="hwc:Hqrw_3556"/>
<protein>
    <submittedName>
        <fullName evidence="1">Uncharacterized protein</fullName>
    </submittedName>
</protein>
<dbReference type="AlphaFoldDB" id="G0LMI9"/>
<gene>
    <name evidence="1" type="ordered locus">Hqrw_3556</name>
</gene>